<protein>
    <submittedName>
        <fullName evidence="6">Uncharacterized protein</fullName>
    </submittedName>
</protein>
<keyword evidence="3" id="KW-0735">Signal-anchor</keyword>
<proteinExistence type="predicted"/>
<dbReference type="AlphaFoldDB" id="A0A402D0J7"/>
<dbReference type="Proteomes" id="UP000287394">
    <property type="component" value="Chromosome"/>
</dbReference>
<dbReference type="GO" id="GO:0016209">
    <property type="term" value="F:antioxidant activity"/>
    <property type="evidence" value="ECO:0007669"/>
    <property type="project" value="InterPro"/>
</dbReference>
<keyword evidence="5" id="KW-0676">Redox-active center</keyword>
<dbReference type="SUPFAM" id="SSF89392">
    <property type="entry name" value="Prokaryotic lipoproteins and lipoprotein localization factors"/>
    <property type="match status" value="1"/>
</dbReference>
<accession>A0A402D0J7</accession>
<dbReference type="Gene3D" id="2.50.20.10">
    <property type="entry name" value="Lipoprotein localisation LolA/LolB/LppX"/>
    <property type="match status" value="1"/>
</dbReference>
<keyword evidence="3" id="KW-0812">Transmembrane</keyword>
<dbReference type="GO" id="GO:0030313">
    <property type="term" value="C:cell envelope"/>
    <property type="evidence" value="ECO:0007669"/>
    <property type="project" value="UniProtKB-SubCell"/>
</dbReference>
<evidence type="ECO:0000256" key="4">
    <source>
        <dbReference type="ARBA" id="ARBA00023157"/>
    </source>
</evidence>
<evidence type="ECO:0000256" key="2">
    <source>
        <dbReference type="ARBA" id="ARBA00022748"/>
    </source>
</evidence>
<evidence type="ECO:0000256" key="1">
    <source>
        <dbReference type="ARBA" id="ARBA00004196"/>
    </source>
</evidence>
<reference evidence="6 7" key="1">
    <citation type="journal article" date="2019" name="Int. J. Syst. Evol. Microbiol.">
        <title>Capsulimonas corticalis gen. nov., sp. nov., an aerobic capsulated bacterium, of a novel bacterial order, Capsulimonadales ord. nov., of the class Armatimonadia of the phylum Armatimonadetes.</title>
        <authorList>
            <person name="Li J."/>
            <person name="Kudo C."/>
            <person name="Tonouchi A."/>
        </authorList>
    </citation>
    <scope>NUCLEOTIDE SEQUENCE [LARGE SCALE GENOMIC DNA]</scope>
    <source>
        <strain evidence="6 7">AX-7</strain>
    </source>
</reference>
<dbReference type="KEGG" id="ccot:CCAX7_56800"/>
<evidence type="ECO:0000313" key="6">
    <source>
        <dbReference type="EMBL" id="BDI33629.1"/>
    </source>
</evidence>
<gene>
    <name evidence="6" type="ORF">CCAX7_56800</name>
</gene>
<dbReference type="RefSeq" id="WP_165864409.1">
    <property type="nucleotide sequence ID" value="NZ_AP025739.1"/>
</dbReference>
<dbReference type="InterPro" id="IPR036249">
    <property type="entry name" value="Thioredoxin-like_sf"/>
</dbReference>
<dbReference type="InterPro" id="IPR013766">
    <property type="entry name" value="Thioredoxin_domain"/>
</dbReference>
<evidence type="ECO:0000313" key="7">
    <source>
        <dbReference type="Proteomes" id="UP000287394"/>
    </source>
</evidence>
<dbReference type="GO" id="GO:0016491">
    <property type="term" value="F:oxidoreductase activity"/>
    <property type="evidence" value="ECO:0007669"/>
    <property type="project" value="InterPro"/>
</dbReference>
<keyword evidence="2" id="KW-0201">Cytochrome c-type biogenesis</keyword>
<keyword evidence="4" id="KW-1015">Disulfide bond</keyword>
<dbReference type="PANTHER" id="PTHR42852:SF6">
    <property type="entry name" value="THIOL:DISULFIDE INTERCHANGE PROTEIN DSBE"/>
    <property type="match status" value="1"/>
</dbReference>
<dbReference type="PROSITE" id="PS51352">
    <property type="entry name" value="THIOREDOXIN_2"/>
    <property type="match status" value="1"/>
</dbReference>
<dbReference type="Pfam" id="PF00578">
    <property type="entry name" value="AhpC-TSA"/>
    <property type="match status" value="1"/>
</dbReference>
<dbReference type="InterPro" id="IPR050553">
    <property type="entry name" value="Thioredoxin_ResA/DsbE_sf"/>
</dbReference>
<sequence>MKTPHKANLIAIALTAGALWTPAKAQTISADDLVRQSAAALESASSLKVDFEEIDSYPERFKDLAQRGTATLAKPGQLRIDIHRYRRVSASEPWAASGNDTAAVSDGKTYWYVFLHPNSTQTHNEPAGPTAFRAALKQLPALSGFFATDKDAATLPGQSGPVTAAADETWEGATYHVVQYDVKSDGAPTTARAYLGGDSLVHRLVFSATTPKGTVTKEWSLRNIQLNAPAPAATFAYTPPADATALDSSARGALLAAGTPAPDFTIHDTHGNPVKLSDFKGKTVVLEFWATWCWPCNQSLPRAEAISLANRDKNTVTLAVAIWDSQKGFDAWIKKHSYPDIQFAVDPRPQGQEIASSLYHVSATPTTYVIDPAGNVVKAVPGFSGKTDELEAAIAAAQAPKTANAR</sequence>
<evidence type="ECO:0000256" key="3">
    <source>
        <dbReference type="ARBA" id="ARBA00022968"/>
    </source>
</evidence>
<dbReference type="PANTHER" id="PTHR42852">
    <property type="entry name" value="THIOL:DISULFIDE INTERCHANGE PROTEIN DSBE"/>
    <property type="match status" value="1"/>
</dbReference>
<dbReference type="CDD" id="cd02966">
    <property type="entry name" value="TlpA_like_family"/>
    <property type="match status" value="1"/>
</dbReference>
<comment type="subcellular location">
    <subcellularLocation>
        <location evidence="1">Cell envelope</location>
    </subcellularLocation>
</comment>
<dbReference type="EMBL" id="AP025739">
    <property type="protein sequence ID" value="BDI33629.1"/>
    <property type="molecule type" value="Genomic_DNA"/>
</dbReference>
<dbReference type="InterPro" id="IPR000866">
    <property type="entry name" value="AhpC/TSA"/>
</dbReference>
<organism evidence="6 7">
    <name type="scientific">Capsulimonas corticalis</name>
    <dbReference type="NCBI Taxonomy" id="2219043"/>
    <lineage>
        <taxon>Bacteria</taxon>
        <taxon>Bacillati</taxon>
        <taxon>Armatimonadota</taxon>
        <taxon>Armatimonadia</taxon>
        <taxon>Capsulimonadales</taxon>
        <taxon>Capsulimonadaceae</taxon>
        <taxon>Capsulimonas</taxon>
    </lineage>
</organism>
<dbReference type="GO" id="GO:0017004">
    <property type="term" value="P:cytochrome complex assembly"/>
    <property type="evidence" value="ECO:0007669"/>
    <property type="project" value="UniProtKB-KW"/>
</dbReference>
<dbReference type="SUPFAM" id="SSF52833">
    <property type="entry name" value="Thioredoxin-like"/>
    <property type="match status" value="1"/>
</dbReference>
<dbReference type="InterPro" id="IPR029046">
    <property type="entry name" value="LolA/LolB/LppX"/>
</dbReference>
<keyword evidence="7" id="KW-1185">Reference proteome</keyword>
<dbReference type="Gene3D" id="3.40.30.10">
    <property type="entry name" value="Glutaredoxin"/>
    <property type="match status" value="1"/>
</dbReference>
<name>A0A402D0J7_9BACT</name>
<evidence type="ECO:0000256" key="5">
    <source>
        <dbReference type="ARBA" id="ARBA00023284"/>
    </source>
</evidence>